<sequence>MTTLGLGKFIIARGKRGQGCLCKSYAYDSQFIIWVMKQHKIKESWHKELVITQAIFAGLDWGMIFYVFLGLQDGTILAVISNKMVAYCPKSKTIEDLATFNTQSIKSYGFGPKLTPPPTSASCHRTTTSFYRTGHLLRRTPTIFSGEVGHLLWRWCAMVVTVMMVVPVMVGDGGYGGR</sequence>
<name>A0AA38W661_9ASTR</name>
<gene>
    <name evidence="2" type="ORF">OSB04_031612</name>
</gene>
<keyword evidence="1" id="KW-0472">Membrane</keyword>
<keyword evidence="1" id="KW-1133">Transmembrane helix</keyword>
<comment type="caution">
    <text evidence="2">The sequence shown here is derived from an EMBL/GenBank/DDBJ whole genome shotgun (WGS) entry which is preliminary data.</text>
</comment>
<dbReference type="EMBL" id="JARYMX010000008">
    <property type="protein sequence ID" value="KAJ9538879.1"/>
    <property type="molecule type" value="Genomic_DNA"/>
</dbReference>
<evidence type="ECO:0000256" key="1">
    <source>
        <dbReference type="SAM" id="Phobius"/>
    </source>
</evidence>
<feature type="transmembrane region" description="Helical" evidence="1">
    <location>
        <begin position="152"/>
        <end position="170"/>
    </location>
</feature>
<proteinExistence type="predicted"/>
<protein>
    <submittedName>
        <fullName evidence="2">Uncharacterized protein</fullName>
    </submittedName>
</protein>
<keyword evidence="1" id="KW-0812">Transmembrane</keyword>
<feature type="transmembrane region" description="Helical" evidence="1">
    <location>
        <begin position="49"/>
        <end position="69"/>
    </location>
</feature>
<evidence type="ECO:0000313" key="3">
    <source>
        <dbReference type="Proteomes" id="UP001172457"/>
    </source>
</evidence>
<dbReference type="Proteomes" id="UP001172457">
    <property type="component" value="Chromosome 8"/>
</dbReference>
<evidence type="ECO:0000313" key="2">
    <source>
        <dbReference type="EMBL" id="KAJ9538879.1"/>
    </source>
</evidence>
<accession>A0AA38W661</accession>
<dbReference type="AlphaFoldDB" id="A0AA38W661"/>
<reference evidence="2" key="1">
    <citation type="submission" date="2023-03" db="EMBL/GenBank/DDBJ databases">
        <title>Chromosome-scale reference genome and RAD-based genetic map of yellow starthistle (Centaurea solstitialis) reveal putative structural variation and QTLs associated with invader traits.</title>
        <authorList>
            <person name="Reatini B."/>
            <person name="Cang F.A."/>
            <person name="Jiang Q."/>
            <person name="Mckibben M.T.W."/>
            <person name="Barker M.S."/>
            <person name="Rieseberg L.H."/>
            <person name="Dlugosch K.M."/>
        </authorList>
    </citation>
    <scope>NUCLEOTIDE SEQUENCE</scope>
    <source>
        <strain evidence="2">CAN-66</strain>
        <tissue evidence="2">Leaf</tissue>
    </source>
</reference>
<organism evidence="2 3">
    <name type="scientific">Centaurea solstitialis</name>
    <name type="common">yellow star-thistle</name>
    <dbReference type="NCBI Taxonomy" id="347529"/>
    <lineage>
        <taxon>Eukaryota</taxon>
        <taxon>Viridiplantae</taxon>
        <taxon>Streptophyta</taxon>
        <taxon>Embryophyta</taxon>
        <taxon>Tracheophyta</taxon>
        <taxon>Spermatophyta</taxon>
        <taxon>Magnoliopsida</taxon>
        <taxon>eudicotyledons</taxon>
        <taxon>Gunneridae</taxon>
        <taxon>Pentapetalae</taxon>
        <taxon>asterids</taxon>
        <taxon>campanulids</taxon>
        <taxon>Asterales</taxon>
        <taxon>Asteraceae</taxon>
        <taxon>Carduoideae</taxon>
        <taxon>Cardueae</taxon>
        <taxon>Centaureinae</taxon>
        <taxon>Centaurea</taxon>
    </lineage>
</organism>
<keyword evidence="3" id="KW-1185">Reference proteome</keyword>